<dbReference type="Proteomes" id="UP000297597">
    <property type="component" value="Unassembled WGS sequence"/>
</dbReference>
<name>A0A4Y7RRN0_9FIRM</name>
<evidence type="ECO:0000313" key="3">
    <source>
        <dbReference type="EMBL" id="TEB11436.1"/>
    </source>
</evidence>
<sequence length="197" mass="21744">MPVGQLAKHIKSWNFFDAAIGLAAINSVINTPERIKQLSGIAASDHKQISVFDYFADMIKGKNVAVIGHFPGLEKLAESCQLSILDRLPKAGDYPDPACEYILPTQDFVFITASTLVNKTLPRLLELSRNAFTVLWGPSTPMTPVLFNYGIDMLYGTVVVAQQSTRQSVEEGGTRSTFEQVSAYKVSLETNKRVKIF</sequence>
<dbReference type="OrthoDB" id="9806942at2"/>
<protein>
    <recommendedName>
        <fullName evidence="5">Heavy-metal chelation domain-containing protein</fullName>
    </recommendedName>
</protein>
<dbReference type="InterPro" id="IPR007161">
    <property type="entry name" value="DUF364"/>
</dbReference>
<dbReference type="Pfam" id="PF13938">
    <property type="entry name" value="DUF4213"/>
    <property type="match status" value="1"/>
</dbReference>
<comment type="caution">
    <text evidence="3">The sequence shown here is derived from an EMBL/GenBank/DDBJ whole genome shotgun (WGS) entry which is preliminary data.</text>
</comment>
<feature type="domain" description="Putative heavy-metal chelation" evidence="1">
    <location>
        <begin position="51"/>
        <end position="186"/>
    </location>
</feature>
<evidence type="ECO:0000313" key="4">
    <source>
        <dbReference type="Proteomes" id="UP000297597"/>
    </source>
</evidence>
<proteinExistence type="predicted"/>
<reference evidence="3 4" key="1">
    <citation type="journal article" date="2018" name="Environ. Microbiol.">
        <title>Novel energy conservation strategies and behaviour of Pelotomaculum schinkii driving syntrophic propionate catabolism.</title>
        <authorList>
            <person name="Hidalgo-Ahumada C.A.P."/>
            <person name="Nobu M.K."/>
            <person name="Narihiro T."/>
            <person name="Tamaki H."/>
            <person name="Liu W.T."/>
            <person name="Kamagata Y."/>
            <person name="Stams A.J.M."/>
            <person name="Imachi H."/>
            <person name="Sousa D.Z."/>
        </authorList>
    </citation>
    <scope>NUCLEOTIDE SEQUENCE [LARGE SCALE GENOMIC DNA]</scope>
    <source>
        <strain evidence="3 4">MGP</strain>
    </source>
</reference>
<feature type="domain" description="DUF4213" evidence="2">
    <location>
        <begin position="1"/>
        <end position="29"/>
    </location>
</feature>
<dbReference type="SUPFAM" id="SSF159713">
    <property type="entry name" value="Dhaf3308-like"/>
    <property type="match status" value="1"/>
</dbReference>
<gene>
    <name evidence="3" type="ORF">Pmgp_01624</name>
</gene>
<evidence type="ECO:0000259" key="2">
    <source>
        <dbReference type="Pfam" id="PF13938"/>
    </source>
</evidence>
<dbReference type="Pfam" id="PF04016">
    <property type="entry name" value="DUF364"/>
    <property type="match status" value="1"/>
</dbReference>
<evidence type="ECO:0000259" key="1">
    <source>
        <dbReference type="Pfam" id="PF04016"/>
    </source>
</evidence>
<evidence type="ECO:0008006" key="5">
    <source>
        <dbReference type="Google" id="ProtNLM"/>
    </source>
</evidence>
<keyword evidence="4" id="KW-1185">Reference proteome</keyword>
<accession>A0A4Y7RRN0</accession>
<dbReference type="Gene3D" id="3.40.50.11590">
    <property type="match status" value="1"/>
</dbReference>
<dbReference type="EMBL" id="QFFZ01000014">
    <property type="protein sequence ID" value="TEB11436.1"/>
    <property type="molecule type" value="Genomic_DNA"/>
</dbReference>
<dbReference type="InterPro" id="IPR025251">
    <property type="entry name" value="DUF4213"/>
</dbReference>
<organism evidence="3 4">
    <name type="scientific">Pelotomaculum propionicicum</name>
    <dbReference type="NCBI Taxonomy" id="258475"/>
    <lineage>
        <taxon>Bacteria</taxon>
        <taxon>Bacillati</taxon>
        <taxon>Bacillota</taxon>
        <taxon>Clostridia</taxon>
        <taxon>Eubacteriales</taxon>
        <taxon>Desulfotomaculaceae</taxon>
        <taxon>Pelotomaculum</taxon>
    </lineage>
</organism>
<dbReference type="AlphaFoldDB" id="A0A4Y7RRN0"/>